<reference evidence="1 2" key="1">
    <citation type="submission" date="2016-03" db="EMBL/GenBank/DDBJ databases">
        <title>Draft genome sequence of Gluconobacter cerinus strain CECT 9110.</title>
        <authorList>
            <person name="Sainz F."/>
            <person name="Mas A."/>
            <person name="Torija M.J."/>
        </authorList>
    </citation>
    <scope>NUCLEOTIDE SEQUENCE [LARGE SCALE GENOMIC DNA]</scope>
    <source>
        <strain evidence="1 2">CECT 9110</strain>
    </source>
</reference>
<proteinExistence type="predicted"/>
<dbReference type="EMBL" id="LUTU01000004">
    <property type="protein sequence ID" value="OAJ68994.1"/>
    <property type="molecule type" value="Genomic_DNA"/>
</dbReference>
<organism evidence="1 2">
    <name type="scientific">Gluconobacter cerinus</name>
    <dbReference type="NCBI Taxonomy" id="38307"/>
    <lineage>
        <taxon>Bacteria</taxon>
        <taxon>Pseudomonadati</taxon>
        <taxon>Pseudomonadota</taxon>
        <taxon>Alphaproteobacteria</taxon>
        <taxon>Acetobacterales</taxon>
        <taxon>Acetobacteraceae</taxon>
        <taxon>Gluconobacter</taxon>
    </lineage>
</organism>
<protein>
    <submittedName>
        <fullName evidence="1">Uncharacterized protein</fullName>
    </submittedName>
</protein>
<dbReference type="AlphaFoldDB" id="A0A1B6VP71"/>
<dbReference type="OrthoDB" id="7224786at2"/>
<dbReference type="PATRIC" id="fig|38307.3.peg.579"/>
<evidence type="ECO:0000313" key="1">
    <source>
        <dbReference type="EMBL" id="OAJ68994.1"/>
    </source>
</evidence>
<gene>
    <name evidence="1" type="ORF">A0123_00564</name>
</gene>
<dbReference type="RefSeq" id="WP_064273276.1">
    <property type="nucleotide sequence ID" value="NZ_LUTU01000004.1"/>
</dbReference>
<name>A0A1B6VP71_9PROT</name>
<dbReference type="Proteomes" id="UP000077786">
    <property type="component" value="Unassembled WGS sequence"/>
</dbReference>
<sequence>MSWQAPFGATFTRKLTGFVLVGSLLCGCVARPFEGVPPSPNARLYAYLIAHGMARGALMRGKVTPQNVQKLISLDHDAQKAVLNATRLQTSSENRQADAAIAAFLTSFDS</sequence>
<evidence type="ECO:0000313" key="2">
    <source>
        <dbReference type="Proteomes" id="UP000077786"/>
    </source>
</evidence>
<comment type="caution">
    <text evidence="1">The sequence shown here is derived from an EMBL/GenBank/DDBJ whole genome shotgun (WGS) entry which is preliminary data.</text>
</comment>
<accession>A0A1B6VP71</accession>